<gene>
    <name evidence="2" type="ORF">RIB2604_00401440</name>
</gene>
<reference evidence="3" key="2">
    <citation type="submission" date="2016-02" db="EMBL/GenBank/DDBJ databases">
        <title>Genome sequencing of Aspergillus luchuensis NBRC 4314.</title>
        <authorList>
            <person name="Yamada O."/>
        </authorList>
    </citation>
    <scope>NUCLEOTIDE SEQUENCE [LARGE SCALE GENOMIC DNA]</scope>
    <source>
        <strain evidence="3">RIB 2604</strain>
    </source>
</reference>
<organism evidence="2 3">
    <name type="scientific">Aspergillus kawachii</name>
    <name type="common">White koji mold</name>
    <name type="synonym">Aspergillus awamori var. kawachi</name>
    <dbReference type="NCBI Taxonomy" id="1069201"/>
    <lineage>
        <taxon>Eukaryota</taxon>
        <taxon>Fungi</taxon>
        <taxon>Dikarya</taxon>
        <taxon>Ascomycota</taxon>
        <taxon>Pezizomycotina</taxon>
        <taxon>Eurotiomycetes</taxon>
        <taxon>Eurotiomycetidae</taxon>
        <taxon>Eurotiales</taxon>
        <taxon>Aspergillaceae</taxon>
        <taxon>Aspergillus</taxon>
        <taxon>Aspergillus subgen. Circumdati</taxon>
    </lineage>
</organism>
<accession>A0A146F092</accession>
<dbReference type="AlphaFoldDB" id="A0A146F092"/>
<protein>
    <submittedName>
        <fullName evidence="2">ABC multidrug transporter</fullName>
    </submittedName>
</protein>
<sequence>MSTRTQATDCNTRESSFSNSSRLTLPQGYALDAHIPAQPCSLGGEMRMRCAVPMQMVPEFGGHFDGLQ</sequence>
<evidence type="ECO:0000313" key="3">
    <source>
        <dbReference type="Proteomes" id="UP000075230"/>
    </source>
</evidence>
<evidence type="ECO:0000256" key="1">
    <source>
        <dbReference type="SAM" id="MobiDB-lite"/>
    </source>
</evidence>
<comment type="caution">
    <text evidence="2">The sequence shown here is derived from an EMBL/GenBank/DDBJ whole genome shotgun (WGS) entry which is preliminary data.</text>
</comment>
<evidence type="ECO:0000313" key="2">
    <source>
        <dbReference type="EMBL" id="GAT19211.1"/>
    </source>
</evidence>
<reference evidence="2 3" key="1">
    <citation type="journal article" date="2016" name="DNA Res.">
        <title>Genome sequence of Aspergillus luchuensis NBRC 4314.</title>
        <authorList>
            <person name="Yamada O."/>
            <person name="Machida M."/>
            <person name="Hosoyama A."/>
            <person name="Goto M."/>
            <person name="Takahashi T."/>
            <person name="Futagami T."/>
            <person name="Yamagata Y."/>
            <person name="Takeuchi M."/>
            <person name="Kobayashi T."/>
            <person name="Koike H."/>
            <person name="Abe K."/>
            <person name="Asai K."/>
            <person name="Arita M."/>
            <person name="Fujita N."/>
            <person name="Fukuda K."/>
            <person name="Higa K."/>
            <person name="Horikawa H."/>
            <person name="Ishikawa T."/>
            <person name="Jinno K."/>
            <person name="Kato Y."/>
            <person name="Kirimura K."/>
            <person name="Mizutani O."/>
            <person name="Nakasone K."/>
            <person name="Sano M."/>
            <person name="Shiraishi Y."/>
            <person name="Tsukahara M."/>
            <person name="Gomi K."/>
        </authorList>
    </citation>
    <scope>NUCLEOTIDE SEQUENCE [LARGE SCALE GENOMIC DNA]</scope>
    <source>
        <strain evidence="2 3">RIB 2604</strain>
    </source>
</reference>
<name>A0A146F092_ASPKA</name>
<dbReference type="Proteomes" id="UP000075230">
    <property type="component" value="Unassembled WGS sequence"/>
</dbReference>
<dbReference type="EMBL" id="BCWF01000004">
    <property type="protein sequence ID" value="GAT19211.1"/>
    <property type="molecule type" value="Genomic_DNA"/>
</dbReference>
<proteinExistence type="predicted"/>
<feature type="region of interest" description="Disordered" evidence="1">
    <location>
        <begin position="1"/>
        <end position="21"/>
    </location>
</feature>